<evidence type="ECO:0000313" key="2">
    <source>
        <dbReference type="EMBL" id="QIB66174.1"/>
    </source>
</evidence>
<dbReference type="RefSeq" id="WP_163495609.1">
    <property type="nucleotide sequence ID" value="NZ_CP048711.1"/>
</dbReference>
<evidence type="ECO:0000313" key="3">
    <source>
        <dbReference type="Proteomes" id="UP000477680"/>
    </source>
</evidence>
<name>A0A6C0U978_9GAMM</name>
<keyword evidence="1" id="KW-0812">Transmembrane</keyword>
<keyword evidence="3" id="KW-1185">Reference proteome</keyword>
<evidence type="ECO:0000256" key="1">
    <source>
        <dbReference type="SAM" id="Phobius"/>
    </source>
</evidence>
<feature type="transmembrane region" description="Helical" evidence="1">
    <location>
        <begin position="40"/>
        <end position="58"/>
    </location>
</feature>
<keyword evidence="1" id="KW-1133">Transmembrane helix</keyword>
<sequence>MFERPAMPAMSERNWAALLVTASGLWQITGLWRYRLTEETLLTALTGSIYLLMAIGLFGRSRFTLFLAIVVCGTFTLLGLSQTGLWSWPPLALLRTGTDLLATVLCARVLWTLRHAASF</sequence>
<dbReference type="AlphaFoldDB" id="A0A6C0U978"/>
<gene>
    <name evidence="2" type="ORF">G3T16_12885</name>
</gene>
<accession>A0A6C0U978</accession>
<organism evidence="2 3">
    <name type="scientific">Kineobactrum salinum</name>
    <dbReference type="NCBI Taxonomy" id="2708301"/>
    <lineage>
        <taxon>Bacteria</taxon>
        <taxon>Pseudomonadati</taxon>
        <taxon>Pseudomonadota</taxon>
        <taxon>Gammaproteobacteria</taxon>
        <taxon>Cellvibrionales</taxon>
        <taxon>Halieaceae</taxon>
        <taxon>Kineobactrum</taxon>
    </lineage>
</organism>
<dbReference type="EMBL" id="CP048711">
    <property type="protein sequence ID" value="QIB66174.1"/>
    <property type="molecule type" value="Genomic_DNA"/>
</dbReference>
<feature type="transmembrane region" description="Helical" evidence="1">
    <location>
        <begin position="65"/>
        <end position="86"/>
    </location>
</feature>
<reference evidence="2 3" key="1">
    <citation type="submission" date="2020-02" db="EMBL/GenBank/DDBJ databases">
        <title>Genome sequencing for Kineobactrum sp. M2.</title>
        <authorList>
            <person name="Park S.-J."/>
        </authorList>
    </citation>
    <scope>NUCLEOTIDE SEQUENCE [LARGE SCALE GENOMIC DNA]</scope>
    <source>
        <strain evidence="2 3">M2</strain>
    </source>
</reference>
<dbReference type="Proteomes" id="UP000477680">
    <property type="component" value="Chromosome"/>
</dbReference>
<dbReference type="KEGG" id="kim:G3T16_12885"/>
<protein>
    <submittedName>
        <fullName evidence="2">Uncharacterized protein</fullName>
    </submittedName>
</protein>
<keyword evidence="1" id="KW-0472">Membrane</keyword>
<proteinExistence type="predicted"/>